<accession>A0AAP0G121</accession>
<organism evidence="1 2">
    <name type="scientific">Platanthera zijinensis</name>
    <dbReference type="NCBI Taxonomy" id="2320716"/>
    <lineage>
        <taxon>Eukaryota</taxon>
        <taxon>Viridiplantae</taxon>
        <taxon>Streptophyta</taxon>
        <taxon>Embryophyta</taxon>
        <taxon>Tracheophyta</taxon>
        <taxon>Spermatophyta</taxon>
        <taxon>Magnoliopsida</taxon>
        <taxon>Liliopsida</taxon>
        <taxon>Asparagales</taxon>
        <taxon>Orchidaceae</taxon>
        <taxon>Orchidoideae</taxon>
        <taxon>Orchideae</taxon>
        <taxon>Orchidinae</taxon>
        <taxon>Platanthera</taxon>
    </lineage>
</organism>
<sequence length="225" mass="26003">MQIQMIENYANSHGRLLRRRPVAYYSSCLAARILDRVGDMPTASATPNELQSSGMLSREQLLHLFSRFSFLASQPDVKKRIVDAVRDKQEAVAITTAIQDEILLEMGIDPRFGIACLGKVNAVYENDMDLMIQFYRFIAKEEMAIDEAELEPYEFADKMDLQQRLQEQQLEMLKNMRRFHLDNQSKILEKIHEQMLRSNFANNSVLLTSDQIQEIVSERAPISRT</sequence>
<dbReference type="AlphaFoldDB" id="A0AAP0G121"/>
<name>A0AAP0G121_9ASPA</name>
<keyword evidence="2" id="KW-1185">Reference proteome</keyword>
<dbReference type="Proteomes" id="UP001418222">
    <property type="component" value="Unassembled WGS sequence"/>
</dbReference>
<dbReference type="PANTHER" id="PTHR36763:SF1">
    <property type="entry name" value="EXPRESSED PROTEIN"/>
    <property type="match status" value="1"/>
</dbReference>
<comment type="caution">
    <text evidence="1">The sequence shown here is derived from an EMBL/GenBank/DDBJ whole genome shotgun (WGS) entry which is preliminary data.</text>
</comment>
<gene>
    <name evidence="1" type="ORF">KSP39_PZI015621</name>
</gene>
<evidence type="ECO:0000313" key="1">
    <source>
        <dbReference type="EMBL" id="KAK8933195.1"/>
    </source>
</evidence>
<reference evidence="1 2" key="1">
    <citation type="journal article" date="2022" name="Nat. Plants">
        <title>Genomes of leafy and leafless Platanthera orchids illuminate the evolution of mycoheterotrophy.</title>
        <authorList>
            <person name="Li M.H."/>
            <person name="Liu K.W."/>
            <person name="Li Z."/>
            <person name="Lu H.C."/>
            <person name="Ye Q.L."/>
            <person name="Zhang D."/>
            <person name="Wang J.Y."/>
            <person name="Li Y.F."/>
            <person name="Zhong Z.M."/>
            <person name="Liu X."/>
            <person name="Yu X."/>
            <person name="Liu D.K."/>
            <person name="Tu X.D."/>
            <person name="Liu B."/>
            <person name="Hao Y."/>
            <person name="Liao X.Y."/>
            <person name="Jiang Y.T."/>
            <person name="Sun W.H."/>
            <person name="Chen J."/>
            <person name="Chen Y.Q."/>
            <person name="Ai Y."/>
            <person name="Zhai J.W."/>
            <person name="Wu S.S."/>
            <person name="Zhou Z."/>
            <person name="Hsiao Y.Y."/>
            <person name="Wu W.L."/>
            <person name="Chen Y.Y."/>
            <person name="Lin Y.F."/>
            <person name="Hsu J.L."/>
            <person name="Li C.Y."/>
            <person name="Wang Z.W."/>
            <person name="Zhao X."/>
            <person name="Zhong W.Y."/>
            <person name="Ma X.K."/>
            <person name="Ma L."/>
            <person name="Huang J."/>
            <person name="Chen G.Z."/>
            <person name="Huang M.Z."/>
            <person name="Huang L."/>
            <person name="Peng D.H."/>
            <person name="Luo Y.B."/>
            <person name="Zou S.Q."/>
            <person name="Chen S.P."/>
            <person name="Lan S."/>
            <person name="Tsai W.C."/>
            <person name="Van de Peer Y."/>
            <person name="Liu Z.J."/>
        </authorList>
    </citation>
    <scope>NUCLEOTIDE SEQUENCE [LARGE SCALE GENOMIC DNA]</scope>
    <source>
        <strain evidence="1">Lor287</strain>
    </source>
</reference>
<protein>
    <submittedName>
        <fullName evidence="1">Uncharacterized protein</fullName>
    </submittedName>
</protein>
<proteinExistence type="predicted"/>
<evidence type="ECO:0000313" key="2">
    <source>
        <dbReference type="Proteomes" id="UP001418222"/>
    </source>
</evidence>
<dbReference type="PANTHER" id="PTHR36763">
    <property type="entry name" value="EXPRESSED PROTEIN"/>
    <property type="match status" value="1"/>
</dbReference>
<dbReference type="EMBL" id="JBBWWQ010000013">
    <property type="protein sequence ID" value="KAK8933195.1"/>
    <property type="molecule type" value="Genomic_DNA"/>
</dbReference>